<name>A0A0V0QVX6_PSEPJ</name>
<dbReference type="Proteomes" id="UP000054937">
    <property type="component" value="Unassembled WGS sequence"/>
</dbReference>
<keyword evidence="3" id="KW-1185">Reference proteome</keyword>
<sequence>MKLLLIYLKQQQQNQPRKLGEKVVYSLFQQLKKMKNASEYQKTAKCVTRNQKNMQKTPLDLLIFYNVVCCLYFNQLYLQIYICKNESPQKYFNKNQYQSLQTNFIYH</sequence>
<keyword evidence="1" id="KW-1133">Transmembrane helix</keyword>
<proteinExistence type="predicted"/>
<keyword evidence="1" id="KW-0472">Membrane</keyword>
<reference evidence="2 3" key="1">
    <citation type="journal article" date="2015" name="Sci. Rep.">
        <title>Genome of the facultative scuticociliatosis pathogen Pseudocohnilembus persalinus provides insight into its virulence through horizontal gene transfer.</title>
        <authorList>
            <person name="Xiong J."/>
            <person name="Wang G."/>
            <person name="Cheng J."/>
            <person name="Tian M."/>
            <person name="Pan X."/>
            <person name="Warren A."/>
            <person name="Jiang C."/>
            <person name="Yuan D."/>
            <person name="Miao W."/>
        </authorList>
    </citation>
    <scope>NUCLEOTIDE SEQUENCE [LARGE SCALE GENOMIC DNA]</scope>
    <source>
        <strain evidence="2">36N120E</strain>
    </source>
</reference>
<feature type="transmembrane region" description="Helical" evidence="1">
    <location>
        <begin position="59"/>
        <end position="78"/>
    </location>
</feature>
<evidence type="ECO:0000313" key="3">
    <source>
        <dbReference type="Proteomes" id="UP000054937"/>
    </source>
</evidence>
<protein>
    <recommendedName>
        <fullName evidence="4">Transmembrane protein</fullName>
    </recommendedName>
</protein>
<comment type="caution">
    <text evidence="2">The sequence shown here is derived from an EMBL/GenBank/DDBJ whole genome shotgun (WGS) entry which is preliminary data.</text>
</comment>
<gene>
    <name evidence="2" type="ORF">PPERSA_05092</name>
</gene>
<evidence type="ECO:0008006" key="4">
    <source>
        <dbReference type="Google" id="ProtNLM"/>
    </source>
</evidence>
<organism evidence="2 3">
    <name type="scientific">Pseudocohnilembus persalinus</name>
    <name type="common">Ciliate</name>
    <dbReference type="NCBI Taxonomy" id="266149"/>
    <lineage>
        <taxon>Eukaryota</taxon>
        <taxon>Sar</taxon>
        <taxon>Alveolata</taxon>
        <taxon>Ciliophora</taxon>
        <taxon>Intramacronucleata</taxon>
        <taxon>Oligohymenophorea</taxon>
        <taxon>Scuticociliatia</taxon>
        <taxon>Philasterida</taxon>
        <taxon>Pseudocohnilembidae</taxon>
        <taxon>Pseudocohnilembus</taxon>
    </lineage>
</organism>
<dbReference type="AlphaFoldDB" id="A0A0V0QVX6"/>
<dbReference type="EMBL" id="LDAU01000096">
    <property type="protein sequence ID" value="KRX06479.1"/>
    <property type="molecule type" value="Genomic_DNA"/>
</dbReference>
<dbReference type="InParanoid" id="A0A0V0QVX6"/>
<keyword evidence="1" id="KW-0812">Transmembrane</keyword>
<accession>A0A0V0QVX6</accession>
<evidence type="ECO:0000313" key="2">
    <source>
        <dbReference type="EMBL" id="KRX06479.1"/>
    </source>
</evidence>
<evidence type="ECO:0000256" key="1">
    <source>
        <dbReference type="SAM" id="Phobius"/>
    </source>
</evidence>